<dbReference type="Proteomes" id="UP001290462">
    <property type="component" value="Unassembled WGS sequence"/>
</dbReference>
<evidence type="ECO:0000313" key="2">
    <source>
        <dbReference type="EMBL" id="MDZ5758874.1"/>
    </source>
</evidence>
<dbReference type="SUPFAM" id="SSF55136">
    <property type="entry name" value="Probable bacterial effector-binding domain"/>
    <property type="match status" value="1"/>
</dbReference>
<comment type="caution">
    <text evidence="2">The sequence shown here is derived from an EMBL/GenBank/DDBJ whole genome shotgun (WGS) entry which is preliminary data.</text>
</comment>
<dbReference type="PANTHER" id="PTHR36444:SF2">
    <property type="entry name" value="TRANSCRIPTIONAL REGULATOR PROTEIN YOBU-RELATED"/>
    <property type="match status" value="1"/>
</dbReference>
<gene>
    <name evidence="2" type="ORF">RAK27_09430</name>
</gene>
<dbReference type="InterPro" id="IPR029441">
    <property type="entry name" value="Cass2"/>
</dbReference>
<dbReference type="InterPro" id="IPR010499">
    <property type="entry name" value="AraC_E-bd"/>
</dbReference>
<dbReference type="InterPro" id="IPR011256">
    <property type="entry name" value="Reg_factor_effector_dom_sf"/>
</dbReference>
<dbReference type="PANTHER" id="PTHR36444">
    <property type="entry name" value="TRANSCRIPTIONAL REGULATOR PROTEIN YOBU-RELATED"/>
    <property type="match status" value="1"/>
</dbReference>
<dbReference type="Pfam" id="PF14526">
    <property type="entry name" value="Cass2"/>
    <property type="match status" value="1"/>
</dbReference>
<feature type="domain" description="AraC effector-binding" evidence="1">
    <location>
        <begin position="1"/>
        <end position="127"/>
    </location>
</feature>
<name>A0AAW9JUD6_CARML</name>
<dbReference type="AlphaFoldDB" id="A0AAW9JUD6"/>
<dbReference type="RefSeq" id="WP_119906820.1">
    <property type="nucleotide sequence ID" value="NZ_CAJGUR010000059.1"/>
</dbReference>
<dbReference type="EMBL" id="JAVBVO010000003">
    <property type="protein sequence ID" value="MDZ5758874.1"/>
    <property type="molecule type" value="Genomic_DNA"/>
</dbReference>
<proteinExistence type="predicted"/>
<evidence type="ECO:0000313" key="3">
    <source>
        <dbReference type="Proteomes" id="UP001290462"/>
    </source>
</evidence>
<evidence type="ECO:0000259" key="1">
    <source>
        <dbReference type="SMART" id="SM00871"/>
    </source>
</evidence>
<dbReference type="Gene3D" id="3.20.80.10">
    <property type="entry name" value="Regulatory factor, effector binding domain"/>
    <property type="match status" value="1"/>
</dbReference>
<dbReference type="InterPro" id="IPR053182">
    <property type="entry name" value="YobU-like_regulator"/>
</dbReference>
<reference evidence="2" key="1">
    <citation type="submission" date="2023-08" db="EMBL/GenBank/DDBJ databases">
        <title>Genomic characterization of piscicolin 126 produced by Carnobacterium maltaromaticum CM22 strain isolated from salmon (Salmo salar).</title>
        <authorList>
            <person name="Gonzalez-Gragera E."/>
            <person name="Garcia-Lopez J.D."/>
            <person name="Teso-Perez C."/>
            <person name="Gimenez-Hernandez I."/>
            <person name="Peralta-Sanchez J.M."/>
            <person name="Valdivia E."/>
            <person name="Montalban-Lopez M."/>
            <person name="Martin-Platero A.M."/>
            <person name="Banos A."/>
            <person name="Martinez-Bueno M."/>
        </authorList>
    </citation>
    <scope>NUCLEOTIDE SEQUENCE</scope>
    <source>
        <strain evidence="2">CM22</strain>
    </source>
</reference>
<protein>
    <submittedName>
        <fullName evidence="2">Effector binding domain-containing protein</fullName>
    </submittedName>
</protein>
<dbReference type="GeneID" id="83605129"/>
<accession>A0AAW9JUD6</accession>
<dbReference type="SMART" id="SM00871">
    <property type="entry name" value="AraC_E_bind"/>
    <property type="match status" value="1"/>
</dbReference>
<sequence>MQRKLTEKKVYGITGRANNSNPAPIGIAWQKFVKIKPAGECYGIYTNYASDYRGDYDFILASPVQFETAEPVVLVAGDYLEFEVLEGQAGVAKMWEKIWSMDINRAYTTDFEHYQNDGKVKIYIALKM</sequence>
<organism evidence="2 3">
    <name type="scientific">Carnobacterium maltaromaticum</name>
    <name type="common">Carnobacterium piscicola</name>
    <dbReference type="NCBI Taxonomy" id="2751"/>
    <lineage>
        <taxon>Bacteria</taxon>
        <taxon>Bacillati</taxon>
        <taxon>Bacillota</taxon>
        <taxon>Bacilli</taxon>
        <taxon>Lactobacillales</taxon>
        <taxon>Carnobacteriaceae</taxon>
        <taxon>Carnobacterium</taxon>
    </lineage>
</organism>